<sequence>MLKLVITIWICSWINTIEGSSGCWKNGSSPCSEFQFSCLSNCQCIPKSWICDGQEDCNDSSDENDNFCRDHGVTKNVAVTSTSEPITIPSSSAKSLKEHQATSVSTLTTVKDENLKDKITQSENHKGNVSRINITQSLGFGNTSEKISETKQLDIQTVSETNTISDLNSQSANKGTEPTTVESIEHEEYIQELKLARLNNHSVKKDMNSYYEDKDEDEVSGTVIKEIPMNNHHMTVKKSLNIEDEKFLMINFFTTEQSIPNFNIGTDNENLTPSTETIEKQPDRKTIQRNKKGLDIETTQTIDKVSDLGRTRTNDKESDMAKIKTLDKGSGIKIKHNIKTTSDKEKVSSTTPIVREITTQSILPSVDKSVTTLKMKEGIEEFEQITSPSILVNIPTPHVHRNVMKTNFLSKTFYDKSNVPIEQNMILETTINRNLTKPKSSVNQKAFLVKDKSQKGMVSPQNKNSLPVEEKVEDTVFYTDIVDPEDQFDKKNEIYKNNYLDQNEYQAILDKFFNGKKQNRKMKVPKNILSIDKLLEQNTKKPIYLSNEAHAVKVTNDVSNETVEIENNTANTSKKESPHNLNISVKNSTEDIQNVSSKNNAETIILKDLDNMSAAQDTNPFIHWDDINKNQQLESYRRKNKDWFILQLTGNSTIVKLRQNDFIKYLKLNLAARLSVEYNEVHLNQVVLKPPQLLVNISIIPSTEHETSAGGGLEEYVDVVDQTPEEAPLHRLAETNDTLLELSGEEYHVVRFLSLKSQEPISTEERSHIQTLIKNDHKDLEVFILISVGVVCLLMLFYCFLSACQSLRHYFTFHSITWPWNRPKDLFPAWNMPHRRMAGGVLSPTSPTDPLKVIYTGNESTWFDDNIPSTTLHHPEDSPVFGLGALSNIDRLGAPSNIDRLGALSNIDLSASLDYSPRFQVRMMRCSPKSQVLVPSTPSKQTQHQTNVKVECHDNPNYLVQ</sequence>
<evidence type="ECO:0000256" key="1">
    <source>
        <dbReference type="ARBA" id="ARBA00023157"/>
    </source>
</evidence>
<proteinExistence type="predicted"/>
<dbReference type="InterPro" id="IPR002172">
    <property type="entry name" value="LDrepeatLR_classA_rpt"/>
</dbReference>
<dbReference type="CDD" id="cd00112">
    <property type="entry name" value="LDLa"/>
    <property type="match status" value="1"/>
</dbReference>
<dbReference type="EMBL" id="HBUF01386838">
    <property type="protein sequence ID" value="CAG6732431.1"/>
    <property type="molecule type" value="Transcribed_RNA"/>
</dbReference>
<protein>
    <submittedName>
        <fullName evidence="5">Uncharacterized protein</fullName>
    </submittedName>
</protein>
<keyword evidence="1" id="KW-1015">Disulfide bond</keyword>
<comment type="caution">
    <text evidence="2">Lacks conserved residue(s) required for the propagation of feature annotation.</text>
</comment>
<feature type="signal peptide" evidence="4">
    <location>
        <begin position="1"/>
        <end position="19"/>
    </location>
</feature>
<keyword evidence="4" id="KW-0732">Signal</keyword>
<keyword evidence="3" id="KW-0812">Transmembrane</keyword>
<reference evidence="5" key="1">
    <citation type="submission" date="2021-05" db="EMBL/GenBank/DDBJ databases">
        <authorList>
            <person name="Alioto T."/>
            <person name="Alioto T."/>
            <person name="Gomez Garrido J."/>
        </authorList>
    </citation>
    <scope>NUCLEOTIDE SEQUENCE</scope>
</reference>
<dbReference type="SUPFAM" id="SSF57424">
    <property type="entry name" value="LDL receptor-like module"/>
    <property type="match status" value="1"/>
</dbReference>
<keyword evidence="3" id="KW-1133">Transmembrane helix</keyword>
<name>A0A8D9DX14_9HEMI</name>
<dbReference type="PROSITE" id="PS50068">
    <property type="entry name" value="LDLRA_2"/>
    <property type="match status" value="1"/>
</dbReference>
<dbReference type="Pfam" id="PF00057">
    <property type="entry name" value="Ldl_recept_a"/>
    <property type="match status" value="1"/>
</dbReference>
<evidence type="ECO:0000256" key="3">
    <source>
        <dbReference type="SAM" id="Phobius"/>
    </source>
</evidence>
<dbReference type="Gene3D" id="4.10.400.10">
    <property type="entry name" value="Low-density Lipoprotein Receptor"/>
    <property type="match status" value="1"/>
</dbReference>
<dbReference type="AlphaFoldDB" id="A0A8D9DX14"/>
<dbReference type="InterPro" id="IPR036055">
    <property type="entry name" value="LDL_receptor-like_sf"/>
</dbReference>
<feature type="chain" id="PRO_5034119440" evidence="4">
    <location>
        <begin position="20"/>
        <end position="961"/>
    </location>
</feature>
<organism evidence="5">
    <name type="scientific">Cacopsylla melanoneura</name>
    <dbReference type="NCBI Taxonomy" id="428564"/>
    <lineage>
        <taxon>Eukaryota</taxon>
        <taxon>Metazoa</taxon>
        <taxon>Ecdysozoa</taxon>
        <taxon>Arthropoda</taxon>
        <taxon>Hexapoda</taxon>
        <taxon>Insecta</taxon>
        <taxon>Pterygota</taxon>
        <taxon>Neoptera</taxon>
        <taxon>Paraneoptera</taxon>
        <taxon>Hemiptera</taxon>
        <taxon>Sternorrhyncha</taxon>
        <taxon>Psylloidea</taxon>
        <taxon>Psyllidae</taxon>
        <taxon>Psyllinae</taxon>
        <taxon>Cacopsylla</taxon>
    </lineage>
</organism>
<dbReference type="PROSITE" id="PS50890">
    <property type="entry name" value="PUA"/>
    <property type="match status" value="1"/>
</dbReference>
<dbReference type="PROSITE" id="PS01209">
    <property type="entry name" value="LDLRA_1"/>
    <property type="match status" value="1"/>
</dbReference>
<dbReference type="SMART" id="SM00192">
    <property type="entry name" value="LDLa"/>
    <property type="match status" value="1"/>
</dbReference>
<accession>A0A8D9DX14</accession>
<dbReference type="InterPro" id="IPR023415">
    <property type="entry name" value="LDLR_class-A_CS"/>
</dbReference>
<evidence type="ECO:0000256" key="4">
    <source>
        <dbReference type="SAM" id="SignalP"/>
    </source>
</evidence>
<evidence type="ECO:0000256" key="2">
    <source>
        <dbReference type="PROSITE-ProRule" id="PRU00124"/>
    </source>
</evidence>
<evidence type="ECO:0000313" key="5">
    <source>
        <dbReference type="EMBL" id="CAG6732431.1"/>
    </source>
</evidence>
<feature type="transmembrane region" description="Helical" evidence="3">
    <location>
        <begin position="782"/>
        <end position="801"/>
    </location>
</feature>
<keyword evidence="3" id="KW-0472">Membrane</keyword>